<evidence type="ECO:0000256" key="6">
    <source>
        <dbReference type="HAMAP-Rule" id="MF_01161"/>
    </source>
</evidence>
<evidence type="ECO:0000256" key="2">
    <source>
        <dbReference type="ARBA" id="ARBA00022694"/>
    </source>
</evidence>
<dbReference type="HAMAP" id="MF_01161">
    <property type="entry name" value="tRNA_Ile_lys_synt"/>
    <property type="match status" value="1"/>
</dbReference>
<comment type="similarity">
    <text evidence="6">Belongs to the tRNA(Ile)-lysidine synthase family.</text>
</comment>
<dbReference type="InterPro" id="IPR012795">
    <property type="entry name" value="tRNA_Ile_lys_synt_N"/>
</dbReference>
<dbReference type="Gene3D" id="3.40.50.620">
    <property type="entry name" value="HUPs"/>
    <property type="match status" value="1"/>
</dbReference>
<dbReference type="CDD" id="cd01992">
    <property type="entry name" value="TilS_N"/>
    <property type="match status" value="1"/>
</dbReference>
<feature type="binding site" evidence="6">
    <location>
        <begin position="32"/>
        <end position="37"/>
    </location>
    <ligand>
        <name>ATP</name>
        <dbReference type="ChEBI" id="CHEBI:30616"/>
    </ligand>
</feature>
<feature type="domain" description="tRNA(Ile)-lysidine/2-thiocytidine synthase N-terminal" evidence="7">
    <location>
        <begin position="27"/>
        <end position="202"/>
    </location>
</feature>
<accession>C7MM06</accession>
<dbReference type="Pfam" id="PF01171">
    <property type="entry name" value="ATP_bind_3"/>
    <property type="match status" value="1"/>
</dbReference>
<dbReference type="HOGENOM" id="CLU_018869_0_0_11"/>
<dbReference type="EC" id="6.3.4.19" evidence="6"/>
<dbReference type="GO" id="GO:0006400">
    <property type="term" value="P:tRNA modification"/>
    <property type="evidence" value="ECO:0007669"/>
    <property type="project" value="UniProtKB-UniRule"/>
</dbReference>
<dbReference type="eggNOG" id="COG0037">
    <property type="taxonomic scope" value="Bacteria"/>
</dbReference>
<evidence type="ECO:0000256" key="5">
    <source>
        <dbReference type="ARBA" id="ARBA00048539"/>
    </source>
</evidence>
<comment type="catalytic activity">
    <reaction evidence="5 6">
        <text>cytidine(34) in tRNA(Ile2) + L-lysine + ATP = lysidine(34) in tRNA(Ile2) + AMP + diphosphate + H(+)</text>
        <dbReference type="Rhea" id="RHEA:43744"/>
        <dbReference type="Rhea" id="RHEA-COMP:10625"/>
        <dbReference type="Rhea" id="RHEA-COMP:10670"/>
        <dbReference type="ChEBI" id="CHEBI:15378"/>
        <dbReference type="ChEBI" id="CHEBI:30616"/>
        <dbReference type="ChEBI" id="CHEBI:32551"/>
        <dbReference type="ChEBI" id="CHEBI:33019"/>
        <dbReference type="ChEBI" id="CHEBI:82748"/>
        <dbReference type="ChEBI" id="CHEBI:83665"/>
        <dbReference type="ChEBI" id="CHEBI:456215"/>
        <dbReference type="EC" id="6.3.4.19"/>
    </reaction>
</comment>
<dbReference type="PANTHER" id="PTHR43033">
    <property type="entry name" value="TRNA(ILE)-LYSIDINE SYNTHASE-RELATED"/>
    <property type="match status" value="1"/>
</dbReference>
<evidence type="ECO:0000313" key="9">
    <source>
        <dbReference type="Proteomes" id="UP000000954"/>
    </source>
</evidence>
<keyword evidence="2 6" id="KW-0819">tRNA processing</keyword>
<dbReference type="Gene3D" id="1.20.59.20">
    <property type="match status" value="1"/>
</dbReference>
<dbReference type="STRING" id="469378.Ccur_02150"/>
<comment type="function">
    <text evidence="6">Ligates lysine onto the cytidine present at position 34 of the AUA codon-specific tRNA(Ile) that contains the anticodon CAU, in an ATP-dependent manner. Cytidine is converted to lysidine, thus changing the amino acid specificity of the tRNA from methionine to isoleucine.</text>
</comment>
<keyword evidence="4 6" id="KW-0067">ATP-binding</keyword>
<keyword evidence="9" id="KW-1185">Reference proteome</keyword>
<evidence type="ECO:0000259" key="7">
    <source>
        <dbReference type="Pfam" id="PF01171"/>
    </source>
</evidence>
<evidence type="ECO:0000313" key="8">
    <source>
        <dbReference type="EMBL" id="ACU93946.1"/>
    </source>
</evidence>
<dbReference type="NCBIfam" id="TIGR02432">
    <property type="entry name" value="lysidine_TilS_N"/>
    <property type="match status" value="1"/>
</dbReference>
<protein>
    <recommendedName>
        <fullName evidence="6">tRNA(Ile)-lysidine synthase</fullName>
        <ecNumber evidence="6">6.3.4.19</ecNumber>
    </recommendedName>
    <alternativeName>
        <fullName evidence="6">tRNA(Ile)-2-lysyl-cytidine synthase</fullName>
    </alternativeName>
    <alternativeName>
        <fullName evidence="6">tRNA(Ile)-lysidine synthetase</fullName>
    </alternativeName>
</protein>
<gene>
    <name evidence="6" type="primary">tilS</name>
    <name evidence="8" type="ordered locus">Ccur_02150</name>
</gene>
<dbReference type="PANTHER" id="PTHR43033:SF1">
    <property type="entry name" value="TRNA(ILE)-LYSIDINE SYNTHASE-RELATED"/>
    <property type="match status" value="1"/>
</dbReference>
<dbReference type="KEGG" id="ccu:Ccur_02150"/>
<sequence length="378" mass="42207">MVESLPILDRVLQTIDDRALVLPDQPVLLMVSGGSDSTALAYLTSDLSAAGRVGPLALVHVNHCLRGDASDGDAAFVRHLAEALELPYFQYDIDIAALVEQTGENLEAVARSERYAAAQEALSNFCAQLNFPTSSGRIFVAHTRNDRVENFYMRSIVGCGPGGFRSMRYINGCIVRPLLDVSRDDLRDYLRRRALDAQNDASVVLVRDKDGSLWREDATNAHTDRFRAYVRTTMVPAALERNPRVLEVLCRTMNLIADEDDMLAEMAEHIMTSDVQWRDDETCLIKPSFAQHQQPIQRRVAFQILQRLLTAEARVESAAVEAVLNAFSPDGPRSGYVANIQGNLALSANKRGLLIEPMNSFRVRRRKDTTKFCKQPKE</sequence>
<dbReference type="SUPFAM" id="SSF52402">
    <property type="entry name" value="Adenine nucleotide alpha hydrolases-like"/>
    <property type="match status" value="1"/>
</dbReference>
<name>C7MM06_CRYCD</name>
<evidence type="ECO:0000256" key="3">
    <source>
        <dbReference type="ARBA" id="ARBA00022741"/>
    </source>
</evidence>
<evidence type="ECO:0000256" key="1">
    <source>
        <dbReference type="ARBA" id="ARBA00022598"/>
    </source>
</evidence>
<reference evidence="8 9" key="1">
    <citation type="journal article" date="2009" name="Stand. Genomic Sci.">
        <title>Complete genome sequence of Cryptobacterium curtum type strain (12-3).</title>
        <authorList>
            <person name="Mavrommatis K."/>
            <person name="Pukall R."/>
            <person name="Rohde C."/>
            <person name="Chen F."/>
            <person name="Sims D."/>
            <person name="Brettin T."/>
            <person name="Kuske C."/>
            <person name="Detter J.C."/>
            <person name="Han C."/>
            <person name="Lapidus A."/>
            <person name="Copeland A."/>
            <person name="Glavina Del Rio T."/>
            <person name="Nolan M."/>
            <person name="Lucas S."/>
            <person name="Tice H."/>
            <person name="Cheng J.F."/>
            <person name="Bruce D."/>
            <person name="Goodwin L."/>
            <person name="Pitluck S."/>
            <person name="Ovchinnikova G."/>
            <person name="Pati A."/>
            <person name="Ivanova N."/>
            <person name="Chen A."/>
            <person name="Palaniappan K."/>
            <person name="Chain P."/>
            <person name="D'haeseleer P."/>
            <person name="Goker M."/>
            <person name="Bristow J."/>
            <person name="Eisen J.A."/>
            <person name="Markowitz V."/>
            <person name="Hugenholtz P."/>
            <person name="Rohde M."/>
            <person name="Klenk H.P."/>
            <person name="Kyrpides N.C."/>
        </authorList>
    </citation>
    <scope>NUCLEOTIDE SEQUENCE [LARGE SCALE GENOMIC DNA]</scope>
    <source>
        <strain evidence="9">ATCC 700683 / DSM 15641 / 12-3</strain>
    </source>
</reference>
<keyword evidence="6" id="KW-0963">Cytoplasm</keyword>
<dbReference type="InterPro" id="IPR014729">
    <property type="entry name" value="Rossmann-like_a/b/a_fold"/>
</dbReference>
<comment type="domain">
    <text evidence="6">The N-terminal region contains the highly conserved SGGXDS motif, predicted to be a P-loop motif involved in ATP binding.</text>
</comment>
<dbReference type="GO" id="GO:0005737">
    <property type="term" value="C:cytoplasm"/>
    <property type="evidence" value="ECO:0007669"/>
    <property type="project" value="UniProtKB-SubCell"/>
</dbReference>
<proteinExistence type="inferred from homology"/>
<dbReference type="InterPro" id="IPR011063">
    <property type="entry name" value="TilS/TtcA_N"/>
</dbReference>
<dbReference type="GO" id="GO:0005524">
    <property type="term" value="F:ATP binding"/>
    <property type="evidence" value="ECO:0007669"/>
    <property type="project" value="UniProtKB-UniRule"/>
</dbReference>
<organism evidence="8 9">
    <name type="scientific">Cryptobacterium curtum (strain ATCC 700683 / DSM 15641 / CCUG 43107 / 12-3)</name>
    <dbReference type="NCBI Taxonomy" id="469378"/>
    <lineage>
        <taxon>Bacteria</taxon>
        <taxon>Bacillati</taxon>
        <taxon>Actinomycetota</taxon>
        <taxon>Coriobacteriia</taxon>
        <taxon>Eggerthellales</taxon>
        <taxon>Eggerthellaceae</taxon>
        <taxon>Cryptobacterium</taxon>
    </lineage>
</organism>
<dbReference type="EMBL" id="CP001682">
    <property type="protein sequence ID" value="ACU93946.1"/>
    <property type="molecule type" value="Genomic_DNA"/>
</dbReference>
<dbReference type="RefSeq" id="WP_012802635.1">
    <property type="nucleotide sequence ID" value="NC_013170.1"/>
</dbReference>
<dbReference type="GO" id="GO:0032267">
    <property type="term" value="F:tRNA(Ile)-lysidine synthase activity"/>
    <property type="evidence" value="ECO:0007669"/>
    <property type="project" value="UniProtKB-EC"/>
</dbReference>
<dbReference type="SUPFAM" id="SSF82829">
    <property type="entry name" value="MesJ substrate recognition domain-like"/>
    <property type="match status" value="1"/>
</dbReference>
<evidence type="ECO:0000256" key="4">
    <source>
        <dbReference type="ARBA" id="ARBA00022840"/>
    </source>
</evidence>
<dbReference type="Proteomes" id="UP000000954">
    <property type="component" value="Chromosome"/>
</dbReference>
<dbReference type="AlphaFoldDB" id="C7MM06"/>
<keyword evidence="3 6" id="KW-0547">Nucleotide-binding</keyword>
<comment type="subcellular location">
    <subcellularLocation>
        <location evidence="6">Cytoplasm</location>
    </subcellularLocation>
</comment>
<keyword evidence="1 6" id="KW-0436">Ligase</keyword>
<dbReference type="OrthoDB" id="5244702at2"/>
<dbReference type="InterPro" id="IPR012094">
    <property type="entry name" value="tRNA_Ile_lys_synt"/>
</dbReference>